<organism evidence="2 3">
    <name type="scientific">Athelia psychrophila</name>
    <dbReference type="NCBI Taxonomy" id="1759441"/>
    <lineage>
        <taxon>Eukaryota</taxon>
        <taxon>Fungi</taxon>
        <taxon>Dikarya</taxon>
        <taxon>Basidiomycota</taxon>
        <taxon>Agaricomycotina</taxon>
        <taxon>Agaricomycetes</taxon>
        <taxon>Agaricomycetidae</taxon>
        <taxon>Atheliales</taxon>
        <taxon>Atheliaceae</taxon>
        <taxon>Athelia</taxon>
    </lineage>
</organism>
<dbReference type="Gene3D" id="1.25.40.10">
    <property type="entry name" value="Tetratricopeptide repeat domain"/>
    <property type="match status" value="3"/>
</dbReference>
<dbReference type="OrthoDB" id="3261813at2759"/>
<dbReference type="PANTHER" id="PTHR19959">
    <property type="entry name" value="KINESIN LIGHT CHAIN"/>
    <property type="match status" value="1"/>
</dbReference>
<gene>
    <name evidence="2" type="ORF">FIBSPDRAFT_773488</name>
</gene>
<dbReference type="STRING" id="436010.A0A166WF66"/>
<feature type="domain" description="CHAT" evidence="1">
    <location>
        <begin position="727"/>
        <end position="1025"/>
    </location>
</feature>
<dbReference type="SUPFAM" id="SSF81901">
    <property type="entry name" value="HCP-like"/>
    <property type="match status" value="1"/>
</dbReference>
<dbReference type="Pfam" id="PF12770">
    <property type="entry name" value="CHAT"/>
    <property type="match status" value="1"/>
</dbReference>
<dbReference type="Proteomes" id="UP000076532">
    <property type="component" value="Unassembled WGS sequence"/>
</dbReference>
<proteinExistence type="predicted"/>
<name>A0A166WF66_9AGAM</name>
<accession>A0A166WF66</accession>
<dbReference type="EMBL" id="KV417482">
    <property type="protein sequence ID" value="KZP33696.1"/>
    <property type="molecule type" value="Genomic_DNA"/>
</dbReference>
<reference evidence="2 3" key="1">
    <citation type="journal article" date="2016" name="Mol. Biol. Evol.">
        <title>Comparative Genomics of Early-Diverging Mushroom-Forming Fungi Provides Insights into the Origins of Lignocellulose Decay Capabilities.</title>
        <authorList>
            <person name="Nagy L.G."/>
            <person name="Riley R."/>
            <person name="Tritt A."/>
            <person name="Adam C."/>
            <person name="Daum C."/>
            <person name="Floudas D."/>
            <person name="Sun H."/>
            <person name="Yadav J.S."/>
            <person name="Pangilinan J."/>
            <person name="Larsson K.H."/>
            <person name="Matsuura K."/>
            <person name="Barry K."/>
            <person name="Labutti K."/>
            <person name="Kuo R."/>
            <person name="Ohm R.A."/>
            <person name="Bhattacharya S.S."/>
            <person name="Shirouzu T."/>
            <person name="Yoshinaga Y."/>
            <person name="Martin F.M."/>
            <person name="Grigoriev I.V."/>
            <person name="Hibbett D.S."/>
        </authorList>
    </citation>
    <scope>NUCLEOTIDE SEQUENCE [LARGE SCALE GENOMIC DNA]</scope>
    <source>
        <strain evidence="2 3">CBS 109695</strain>
    </source>
</reference>
<evidence type="ECO:0000259" key="1">
    <source>
        <dbReference type="Pfam" id="PF12770"/>
    </source>
</evidence>
<dbReference type="InterPro" id="IPR024983">
    <property type="entry name" value="CHAT_dom"/>
</dbReference>
<dbReference type="InterPro" id="IPR011990">
    <property type="entry name" value="TPR-like_helical_dom_sf"/>
</dbReference>
<keyword evidence="3" id="KW-1185">Reference proteome</keyword>
<dbReference type="AlphaFoldDB" id="A0A166WF66"/>
<sequence>MESVAHCRSALKRHPLGHPNRSTSLDNLANALKARFDHTGQMADLEEAVIHHRSGLELRPPGHPNRVVSLNNLAAALQDRFDHRGQMADLEEAAVHLRGALELCPLGHPNRSGLLMNLAAALGVRFEHTGQMTDLEEAIVHLRCALELCPLGHPSRSGPLINLANALKIRSDHTGQMADLEEAVVHYRGALELCPLGHPNRSSSLNNLAAALHARFDHTGQMADVEEAVVHYRGALKLCPLGHPSRFNSLGNLANALKARFDHTGRMPDLEEAIVHLRCALELCPLGHPNRSSPLISLATALGVRFATTGQMADLEEAVVHLRCALELCPLGHPNRSSPLISLATALGVRFDHTGQMADSEEAVVHLRGALKLCPLGHPNRSTSLSNLANTLKARFDHMGQMADLEEAVVNLRGALKLYPLGHPNRSNSLGNLANVLRTRFDRLACNEDLHEAVGLMQFGTDDTFDTPAHRYTCVSQLISILTAYKQPGVLEAYAAALNLLQLSLAVYPDVELRREALGTHRLSPSLAMNAAAHAIDRGLLKQTIELLEQGRGMLWSNIRGYRHPIEEVRQVDPELAERFRTTSVQLEALATSSQLGSIQLSGKSPNELRAVSDARWARQRQLSLERDNIIQQIRQLGSGLEHFLTAVPFNVLQAAACEGPVIIINVAEWRSDAIILRHREAPILLPLSVDGQDREAVYRTIKDLSEVFFVKRGNPGFSAVLESTILKTLAEILVIPVMETLESLDVRKNARIWWCPTSALCALPIHAAGLLPIKYVSSYTPTLSALISARAVVNKQSPALGNSSDSTPSLLAIIHRGHPPKTKGDPAQLRTVLMECKVIEKAAEKAGGPGRVRSLVEANATREAVLGQLPNHSWVHFACHGHLNTSRPFQSAFELENDPLSLSDLVKARLPNADFAFLAVCDSATAGSTSVTPDEALHLAAAVQFCGVRSVVGTLWPMADEDGPRVAQVFYRYMFQENDSRKSAEALQKVVSAIRRKVGPWGKAEANNEGESLSRWANYIHIGA</sequence>
<protein>
    <recommendedName>
        <fullName evidence="1">CHAT domain-containing protein</fullName>
    </recommendedName>
</protein>
<dbReference type="PANTHER" id="PTHR19959:SF119">
    <property type="entry name" value="FUNGAL LIPASE-LIKE DOMAIN-CONTAINING PROTEIN"/>
    <property type="match status" value="1"/>
</dbReference>
<evidence type="ECO:0000313" key="3">
    <source>
        <dbReference type="Proteomes" id="UP000076532"/>
    </source>
</evidence>
<evidence type="ECO:0000313" key="2">
    <source>
        <dbReference type="EMBL" id="KZP33696.1"/>
    </source>
</evidence>